<dbReference type="InterPro" id="IPR017972">
    <property type="entry name" value="Cyt_P450_CS"/>
</dbReference>
<evidence type="ECO:0000256" key="5">
    <source>
        <dbReference type="ARBA" id="ARBA00023004"/>
    </source>
</evidence>
<evidence type="ECO:0000256" key="9">
    <source>
        <dbReference type="SAM" id="Phobius"/>
    </source>
</evidence>
<dbReference type="PANTHER" id="PTHR24304:SF2">
    <property type="entry name" value="24-HYDROXYCHOLESTEROL 7-ALPHA-HYDROXYLASE"/>
    <property type="match status" value="1"/>
</dbReference>
<dbReference type="InterPro" id="IPR002403">
    <property type="entry name" value="Cyt_P450_E_grp-IV"/>
</dbReference>
<feature type="binding site" description="axial binding residue" evidence="7">
    <location>
        <position position="449"/>
    </location>
    <ligand>
        <name>heme</name>
        <dbReference type="ChEBI" id="CHEBI:30413"/>
    </ligand>
    <ligandPart>
        <name>Fe</name>
        <dbReference type="ChEBI" id="CHEBI:18248"/>
    </ligandPart>
</feature>
<evidence type="ECO:0000256" key="7">
    <source>
        <dbReference type="PIRSR" id="PIRSR602403-1"/>
    </source>
</evidence>
<dbReference type="GO" id="GO:0008168">
    <property type="term" value="F:methyltransferase activity"/>
    <property type="evidence" value="ECO:0007669"/>
    <property type="project" value="UniProtKB-KW"/>
</dbReference>
<evidence type="ECO:0000256" key="8">
    <source>
        <dbReference type="RuleBase" id="RU000461"/>
    </source>
</evidence>
<organism evidence="10 11">
    <name type="scientific">Colletotrichum tanaceti</name>
    <dbReference type="NCBI Taxonomy" id="1306861"/>
    <lineage>
        <taxon>Eukaryota</taxon>
        <taxon>Fungi</taxon>
        <taxon>Dikarya</taxon>
        <taxon>Ascomycota</taxon>
        <taxon>Pezizomycotina</taxon>
        <taxon>Sordariomycetes</taxon>
        <taxon>Hypocreomycetidae</taxon>
        <taxon>Glomerellales</taxon>
        <taxon>Glomerellaceae</taxon>
        <taxon>Colletotrichum</taxon>
        <taxon>Colletotrichum destructivum species complex</taxon>
    </lineage>
</organism>
<dbReference type="GO" id="GO:0004497">
    <property type="term" value="F:monooxygenase activity"/>
    <property type="evidence" value="ECO:0007669"/>
    <property type="project" value="UniProtKB-KW"/>
</dbReference>
<dbReference type="Gene3D" id="1.10.630.10">
    <property type="entry name" value="Cytochrome P450"/>
    <property type="match status" value="1"/>
</dbReference>
<dbReference type="EMBL" id="PJEX01000101">
    <property type="protein sequence ID" value="TKW55364.1"/>
    <property type="molecule type" value="Genomic_DNA"/>
</dbReference>
<keyword evidence="9" id="KW-0812">Transmembrane</keyword>
<dbReference type="PANTHER" id="PTHR24304">
    <property type="entry name" value="CYTOCHROME P450 FAMILY 7"/>
    <property type="match status" value="1"/>
</dbReference>
<dbReference type="GO" id="GO:0005506">
    <property type="term" value="F:iron ion binding"/>
    <property type="evidence" value="ECO:0007669"/>
    <property type="project" value="InterPro"/>
</dbReference>
<keyword evidence="10" id="KW-0808">Transferase</keyword>
<keyword evidence="5 7" id="KW-0408">Iron</keyword>
<evidence type="ECO:0000256" key="4">
    <source>
        <dbReference type="ARBA" id="ARBA00022723"/>
    </source>
</evidence>
<dbReference type="PRINTS" id="PR00465">
    <property type="entry name" value="EP450IV"/>
</dbReference>
<protein>
    <submittedName>
        <fullName evidence="10">Obtusifoliol 14-alpha demethylase</fullName>
    </submittedName>
</protein>
<keyword evidence="9" id="KW-1133">Transmembrane helix</keyword>
<gene>
    <name evidence="10" type="primary">CYP51</name>
    <name evidence="10" type="ORF">CTA1_4101</name>
</gene>
<keyword evidence="11" id="KW-1185">Reference proteome</keyword>
<dbReference type="GO" id="GO:0020037">
    <property type="term" value="F:heme binding"/>
    <property type="evidence" value="ECO:0007669"/>
    <property type="project" value="InterPro"/>
</dbReference>
<keyword evidence="8" id="KW-0560">Oxidoreductase</keyword>
<reference evidence="10 11" key="1">
    <citation type="journal article" date="2019" name="PLoS ONE">
        <title>Comparative genome analysis indicates high evolutionary potential of pathogenicity genes in Colletotrichum tanaceti.</title>
        <authorList>
            <person name="Lelwala R.V."/>
            <person name="Korhonen P.K."/>
            <person name="Young N.D."/>
            <person name="Scott J.B."/>
            <person name="Ades P.A."/>
            <person name="Gasser R.B."/>
            <person name="Taylor P.W.J."/>
        </authorList>
    </citation>
    <scope>NUCLEOTIDE SEQUENCE [LARGE SCALE GENOMIC DNA]</scope>
    <source>
        <strain evidence="10">BRIP57314</strain>
    </source>
</reference>
<dbReference type="InterPro" id="IPR001128">
    <property type="entry name" value="Cyt_P450"/>
</dbReference>
<dbReference type="Pfam" id="PF00067">
    <property type="entry name" value="p450"/>
    <property type="match status" value="1"/>
</dbReference>
<name>A0A4U6XI85_9PEZI</name>
<keyword evidence="6 8" id="KW-0503">Monooxygenase</keyword>
<keyword evidence="10" id="KW-0489">Methyltransferase</keyword>
<comment type="similarity">
    <text evidence="2 8">Belongs to the cytochrome P450 family.</text>
</comment>
<keyword evidence="4 7" id="KW-0479">Metal-binding</keyword>
<comment type="caution">
    <text evidence="10">The sequence shown here is derived from an EMBL/GenBank/DDBJ whole genome shotgun (WGS) entry which is preliminary data.</text>
</comment>
<dbReference type="InterPro" id="IPR036396">
    <property type="entry name" value="Cyt_P450_sf"/>
</dbReference>
<dbReference type="GO" id="GO:0032259">
    <property type="term" value="P:methylation"/>
    <property type="evidence" value="ECO:0007669"/>
    <property type="project" value="UniProtKB-KW"/>
</dbReference>
<accession>A0A4U6XI85</accession>
<evidence type="ECO:0000256" key="2">
    <source>
        <dbReference type="ARBA" id="ARBA00010617"/>
    </source>
</evidence>
<evidence type="ECO:0000256" key="1">
    <source>
        <dbReference type="ARBA" id="ARBA00001971"/>
    </source>
</evidence>
<keyword evidence="3 7" id="KW-0349">Heme</keyword>
<dbReference type="SUPFAM" id="SSF48264">
    <property type="entry name" value="Cytochrome P450"/>
    <property type="match status" value="1"/>
</dbReference>
<dbReference type="GO" id="GO:0016705">
    <property type="term" value="F:oxidoreductase activity, acting on paired donors, with incorporation or reduction of molecular oxygen"/>
    <property type="evidence" value="ECO:0007669"/>
    <property type="project" value="InterPro"/>
</dbReference>
<sequence>MALFSVHVSWHSLISPIAIVVLASVLAYYYLFRRPPFPKDAPRRTSEDWPIIGSPRFFTQHGDFNLRGLAISASNNFSFYLGKHQVVSIGANGRKTYFENSSLNAGEGYATLFTGTPRGQGASESSMGDGHYQSKFGRTVIQLLKKTYLSTRTPVLAADVKSSMESLVRQASCVDATMKPFETVHGIVWQQTLRLVGADEIAASADNRNYVLRLFEDIAESASPLRVMFPMLPTLGHVKRMVAGARLFGMLQGFVNERRTSGRKENDALQFLMDSGEDMTGITGFIAGGLFAGQLNTSVNAAWLLIYLATNEEWHNKVRQEVDAALERRGVDQTRGPEETTDILSRLSLDEWVSEFPLIDNCLKETIRFQLPGTLCRKNTGNSPLPIVGSNDVIPRDAFVVYLTDNCHFNPDIYSEPLKWDPDRYSAKRAEDTKVQYAYMGWGVGRHSCLGMTAAKMEITMVVAFFVALFDFHLLDEQDWRTGEVEKRKA</sequence>
<dbReference type="Proteomes" id="UP000310108">
    <property type="component" value="Unassembled WGS sequence"/>
</dbReference>
<dbReference type="PROSITE" id="PS00086">
    <property type="entry name" value="CYTOCHROME_P450"/>
    <property type="match status" value="1"/>
</dbReference>
<keyword evidence="9" id="KW-0472">Membrane</keyword>
<evidence type="ECO:0000313" key="11">
    <source>
        <dbReference type="Proteomes" id="UP000310108"/>
    </source>
</evidence>
<evidence type="ECO:0000256" key="6">
    <source>
        <dbReference type="ARBA" id="ARBA00023033"/>
    </source>
</evidence>
<dbReference type="STRING" id="1306861.A0A4U6XI85"/>
<proteinExistence type="inferred from homology"/>
<dbReference type="AlphaFoldDB" id="A0A4U6XI85"/>
<feature type="transmembrane region" description="Helical" evidence="9">
    <location>
        <begin position="12"/>
        <end position="31"/>
    </location>
</feature>
<evidence type="ECO:0000313" key="10">
    <source>
        <dbReference type="EMBL" id="TKW55364.1"/>
    </source>
</evidence>
<dbReference type="InterPro" id="IPR050529">
    <property type="entry name" value="CYP450_sterol_14alpha_dmase"/>
</dbReference>
<evidence type="ECO:0000256" key="3">
    <source>
        <dbReference type="ARBA" id="ARBA00022617"/>
    </source>
</evidence>
<comment type="cofactor">
    <cofactor evidence="1 7">
        <name>heme</name>
        <dbReference type="ChEBI" id="CHEBI:30413"/>
    </cofactor>
</comment>